<evidence type="ECO:0000313" key="1">
    <source>
        <dbReference type="EMBL" id="KAJ1140050.1"/>
    </source>
</evidence>
<gene>
    <name evidence="1" type="ORF">NDU88_006411</name>
</gene>
<dbReference type="Proteomes" id="UP001066276">
    <property type="component" value="Chromosome 6"/>
</dbReference>
<evidence type="ECO:0000313" key="2">
    <source>
        <dbReference type="Proteomes" id="UP001066276"/>
    </source>
</evidence>
<accession>A0AAV7QLP0</accession>
<sequence>MAFGEVSITGAVNDAGGVSFITVVAGCDCECTVDEGLVNAAAFDNWPVNDLIFVNDESFCGMAGTEEDIEDLLERSKPHRVAYTWTSNYTGSETNRTAGAKKHRVSLPLCLFRSQYI</sequence>
<proteinExistence type="predicted"/>
<dbReference type="EMBL" id="JANPWB010000010">
    <property type="protein sequence ID" value="KAJ1140050.1"/>
    <property type="molecule type" value="Genomic_DNA"/>
</dbReference>
<comment type="caution">
    <text evidence="1">The sequence shown here is derived from an EMBL/GenBank/DDBJ whole genome shotgun (WGS) entry which is preliminary data.</text>
</comment>
<name>A0AAV7QLP0_PLEWA</name>
<organism evidence="1 2">
    <name type="scientific">Pleurodeles waltl</name>
    <name type="common">Iberian ribbed newt</name>
    <dbReference type="NCBI Taxonomy" id="8319"/>
    <lineage>
        <taxon>Eukaryota</taxon>
        <taxon>Metazoa</taxon>
        <taxon>Chordata</taxon>
        <taxon>Craniata</taxon>
        <taxon>Vertebrata</taxon>
        <taxon>Euteleostomi</taxon>
        <taxon>Amphibia</taxon>
        <taxon>Batrachia</taxon>
        <taxon>Caudata</taxon>
        <taxon>Salamandroidea</taxon>
        <taxon>Salamandridae</taxon>
        <taxon>Pleurodelinae</taxon>
        <taxon>Pleurodeles</taxon>
    </lineage>
</organism>
<reference evidence="1" key="1">
    <citation type="journal article" date="2022" name="bioRxiv">
        <title>Sequencing and chromosome-scale assembly of the giantPleurodeles waltlgenome.</title>
        <authorList>
            <person name="Brown T."/>
            <person name="Elewa A."/>
            <person name="Iarovenko S."/>
            <person name="Subramanian E."/>
            <person name="Araus A.J."/>
            <person name="Petzold A."/>
            <person name="Susuki M."/>
            <person name="Suzuki K.-i.T."/>
            <person name="Hayashi T."/>
            <person name="Toyoda A."/>
            <person name="Oliveira C."/>
            <person name="Osipova E."/>
            <person name="Leigh N.D."/>
            <person name="Simon A."/>
            <person name="Yun M.H."/>
        </authorList>
    </citation>
    <scope>NUCLEOTIDE SEQUENCE</scope>
    <source>
        <strain evidence="1">20211129_DDA</strain>
        <tissue evidence="1">Liver</tissue>
    </source>
</reference>
<protein>
    <submittedName>
        <fullName evidence="1">Uncharacterized protein</fullName>
    </submittedName>
</protein>
<keyword evidence="2" id="KW-1185">Reference proteome</keyword>
<dbReference type="AlphaFoldDB" id="A0AAV7QLP0"/>